<name>A0A1X3CH48_9NEIS</name>
<dbReference type="OrthoDB" id="8374021at2"/>
<sequence length="61" mass="7262">MLNCKQACVLLSEEQDRKLTLSERSLVLLHLAFCPHCRRYKKQLTFIRKNISDWQNGISKR</sequence>
<dbReference type="STRING" id="326522.BWD08_08825"/>
<evidence type="ECO:0000313" key="2">
    <source>
        <dbReference type="EMBL" id="VEJ21980.1"/>
    </source>
</evidence>
<evidence type="ECO:0000313" key="3">
    <source>
        <dbReference type="Proteomes" id="UP000268229"/>
    </source>
</evidence>
<dbReference type="KEGG" id="nani:NCTC12227_01747"/>
<proteinExistence type="predicted"/>
<dbReference type="RefSeq" id="WP_085390933.1">
    <property type="nucleotide sequence ID" value="NZ_JBGNXI010000010.1"/>
</dbReference>
<reference evidence="2 3" key="1">
    <citation type="submission" date="2018-12" db="EMBL/GenBank/DDBJ databases">
        <authorList>
            <consortium name="Pathogen Informatics"/>
        </authorList>
    </citation>
    <scope>NUCLEOTIDE SEQUENCE [LARGE SCALE GENOMIC DNA]</scope>
    <source>
        <strain evidence="2 3">NCTC12227</strain>
    </source>
</reference>
<organism evidence="2 3">
    <name type="scientific">Neisseria animaloris</name>
    <dbReference type="NCBI Taxonomy" id="326522"/>
    <lineage>
        <taxon>Bacteria</taxon>
        <taxon>Pseudomonadati</taxon>
        <taxon>Pseudomonadota</taxon>
        <taxon>Betaproteobacteria</taxon>
        <taxon>Neisseriales</taxon>
        <taxon>Neisseriaceae</taxon>
        <taxon>Neisseria</taxon>
    </lineage>
</organism>
<gene>
    <name evidence="2" type="ORF">NCTC12227_01747</name>
</gene>
<dbReference type="AlphaFoldDB" id="A0A1X3CH48"/>
<dbReference type="InterPro" id="IPR027383">
    <property type="entry name" value="Znf_put"/>
</dbReference>
<dbReference type="Proteomes" id="UP000268229">
    <property type="component" value="Chromosome"/>
</dbReference>
<dbReference type="EMBL" id="LR134516">
    <property type="protein sequence ID" value="VEJ21980.1"/>
    <property type="molecule type" value="Genomic_DNA"/>
</dbReference>
<protein>
    <recommendedName>
        <fullName evidence="1">Putative zinc-finger domain-containing protein</fullName>
    </recommendedName>
</protein>
<accession>A0A1X3CH48</accession>
<feature type="domain" description="Putative zinc-finger" evidence="1">
    <location>
        <begin position="4"/>
        <end position="38"/>
    </location>
</feature>
<dbReference type="Pfam" id="PF13490">
    <property type="entry name" value="zf-HC2"/>
    <property type="match status" value="1"/>
</dbReference>
<evidence type="ECO:0000259" key="1">
    <source>
        <dbReference type="Pfam" id="PF13490"/>
    </source>
</evidence>
<keyword evidence="3" id="KW-1185">Reference proteome</keyword>